<dbReference type="Gene3D" id="1.50.40.10">
    <property type="entry name" value="Mitochondrial carrier domain"/>
    <property type="match status" value="1"/>
</dbReference>
<evidence type="ECO:0000256" key="2">
    <source>
        <dbReference type="ARBA" id="ARBA00006375"/>
    </source>
</evidence>
<comment type="caution">
    <text evidence="11">The sequence shown here is derived from an EMBL/GenBank/DDBJ whole genome shotgun (WGS) entry which is preliminary data.</text>
</comment>
<evidence type="ECO:0000256" key="7">
    <source>
        <dbReference type="ARBA" id="ARBA00023128"/>
    </source>
</evidence>
<feature type="non-terminal residue" evidence="11">
    <location>
        <position position="113"/>
    </location>
</feature>
<evidence type="ECO:0000256" key="9">
    <source>
        <dbReference type="PROSITE-ProRule" id="PRU00282"/>
    </source>
</evidence>
<evidence type="ECO:0000256" key="3">
    <source>
        <dbReference type="ARBA" id="ARBA00022448"/>
    </source>
</evidence>
<dbReference type="InterPro" id="IPR023395">
    <property type="entry name" value="MCP_dom_sf"/>
</dbReference>
<dbReference type="OrthoDB" id="1924968at2759"/>
<dbReference type="PANTHER" id="PTHR45788">
    <property type="entry name" value="SUCCINATE/FUMARATE MITOCHONDRIAL TRANSPORTER-RELATED"/>
    <property type="match status" value="1"/>
</dbReference>
<dbReference type="AlphaFoldDB" id="A0A9W7LBJ7"/>
<gene>
    <name evidence="11" type="ORF">TrCOL_g963</name>
</gene>
<evidence type="ECO:0000256" key="4">
    <source>
        <dbReference type="ARBA" id="ARBA00022692"/>
    </source>
</evidence>
<evidence type="ECO:0000313" key="11">
    <source>
        <dbReference type="EMBL" id="GMI43595.1"/>
    </source>
</evidence>
<keyword evidence="7" id="KW-0496">Mitochondrion</keyword>
<evidence type="ECO:0000313" key="12">
    <source>
        <dbReference type="Proteomes" id="UP001165065"/>
    </source>
</evidence>
<organism evidence="11 12">
    <name type="scientific">Triparma columacea</name>
    <dbReference type="NCBI Taxonomy" id="722753"/>
    <lineage>
        <taxon>Eukaryota</taxon>
        <taxon>Sar</taxon>
        <taxon>Stramenopiles</taxon>
        <taxon>Ochrophyta</taxon>
        <taxon>Bolidophyceae</taxon>
        <taxon>Parmales</taxon>
        <taxon>Triparmaceae</taxon>
        <taxon>Triparma</taxon>
    </lineage>
</organism>
<keyword evidence="12" id="KW-1185">Reference proteome</keyword>
<comment type="subcellular location">
    <subcellularLocation>
        <location evidence="1">Mitochondrion membrane</location>
        <topology evidence="1">Multi-pass membrane protein</topology>
    </subcellularLocation>
</comment>
<accession>A0A9W7LBJ7</accession>
<protein>
    <submittedName>
        <fullName evidence="11">Uncharacterized protein</fullName>
    </submittedName>
</protein>
<keyword evidence="5" id="KW-0677">Repeat</keyword>
<evidence type="ECO:0000256" key="10">
    <source>
        <dbReference type="RuleBase" id="RU000488"/>
    </source>
</evidence>
<dbReference type="SUPFAM" id="SSF103506">
    <property type="entry name" value="Mitochondrial carrier"/>
    <property type="match status" value="1"/>
</dbReference>
<dbReference type="GO" id="GO:0031966">
    <property type="term" value="C:mitochondrial membrane"/>
    <property type="evidence" value="ECO:0007669"/>
    <property type="project" value="UniProtKB-SubCell"/>
</dbReference>
<comment type="similarity">
    <text evidence="2 10">Belongs to the mitochondrial carrier (TC 2.A.29) family.</text>
</comment>
<keyword evidence="3 10" id="KW-0813">Transport</keyword>
<dbReference type="Proteomes" id="UP001165065">
    <property type="component" value="Unassembled WGS sequence"/>
</dbReference>
<keyword evidence="4 9" id="KW-0812">Transmembrane</keyword>
<sequence>MATAPKKRRHPLEHLLAGGTAGLVESSCCHPLDTIKTRMQLRRQVANAKTMGPLTTASRIVKREGFLSLYKGLSAVYSGIIPKMAIRFASFEQYKEFLKDPSTGHVSQTSTFF</sequence>
<dbReference type="InterPro" id="IPR049563">
    <property type="entry name" value="TXTP-like"/>
</dbReference>
<keyword evidence="8 9" id="KW-0472">Membrane</keyword>
<evidence type="ECO:0000256" key="5">
    <source>
        <dbReference type="ARBA" id="ARBA00022737"/>
    </source>
</evidence>
<evidence type="ECO:0000256" key="6">
    <source>
        <dbReference type="ARBA" id="ARBA00022989"/>
    </source>
</evidence>
<reference evidence="12" key="1">
    <citation type="journal article" date="2023" name="Commun. Biol.">
        <title>Genome analysis of Parmales, the sister group of diatoms, reveals the evolutionary specialization of diatoms from phago-mixotrophs to photoautotrophs.</title>
        <authorList>
            <person name="Ban H."/>
            <person name="Sato S."/>
            <person name="Yoshikawa S."/>
            <person name="Yamada K."/>
            <person name="Nakamura Y."/>
            <person name="Ichinomiya M."/>
            <person name="Sato N."/>
            <person name="Blanc-Mathieu R."/>
            <person name="Endo H."/>
            <person name="Kuwata A."/>
            <person name="Ogata H."/>
        </authorList>
    </citation>
    <scope>NUCLEOTIDE SEQUENCE [LARGE SCALE GENOMIC DNA]</scope>
</reference>
<name>A0A9W7LBJ7_9STRA</name>
<proteinExistence type="inferred from homology"/>
<dbReference type="PROSITE" id="PS50920">
    <property type="entry name" value="SOLCAR"/>
    <property type="match status" value="1"/>
</dbReference>
<evidence type="ECO:0000256" key="1">
    <source>
        <dbReference type="ARBA" id="ARBA00004225"/>
    </source>
</evidence>
<dbReference type="PANTHER" id="PTHR45788:SF2">
    <property type="entry name" value="SUCCINATE_FUMARATE MITOCHONDRIAL TRANSPORTER"/>
    <property type="match status" value="1"/>
</dbReference>
<dbReference type="Pfam" id="PF00153">
    <property type="entry name" value="Mito_carr"/>
    <property type="match status" value="1"/>
</dbReference>
<dbReference type="GO" id="GO:0005469">
    <property type="term" value="F:succinate:fumarate antiporter activity"/>
    <property type="evidence" value="ECO:0007669"/>
    <property type="project" value="TreeGrafter"/>
</dbReference>
<dbReference type="EMBL" id="BRYA01001456">
    <property type="protein sequence ID" value="GMI43595.1"/>
    <property type="molecule type" value="Genomic_DNA"/>
</dbReference>
<evidence type="ECO:0000256" key="8">
    <source>
        <dbReference type="ARBA" id="ARBA00023136"/>
    </source>
</evidence>
<feature type="repeat" description="Solcar" evidence="9">
    <location>
        <begin position="9"/>
        <end position="97"/>
    </location>
</feature>
<keyword evidence="6" id="KW-1133">Transmembrane helix</keyword>
<dbReference type="InterPro" id="IPR018108">
    <property type="entry name" value="MCP_transmembrane"/>
</dbReference>